<sequence length="84" mass="9133">MKGEKYEILDSNGSLLFGLGIGHHYCSCGGQAIQAGKRICEQSPSRDHADNQIKKEGRQKNETEQGRKIESGSQVAGKEKSLGE</sequence>
<dbReference type="AlphaFoldDB" id="A0A6M3LH05"/>
<feature type="compositionally biased region" description="Basic and acidic residues" evidence="1">
    <location>
        <begin position="41"/>
        <end position="70"/>
    </location>
</feature>
<reference evidence="2" key="1">
    <citation type="submission" date="2020-03" db="EMBL/GenBank/DDBJ databases">
        <title>The deep terrestrial virosphere.</title>
        <authorList>
            <person name="Holmfeldt K."/>
            <person name="Nilsson E."/>
            <person name="Simone D."/>
            <person name="Lopez-Fernandez M."/>
            <person name="Wu X."/>
            <person name="de Brujin I."/>
            <person name="Lundin D."/>
            <person name="Andersson A."/>
            <person name="Bertilsson S."/>
            <person name="Dopson M."/>
        </authorList>
    </citation>
    <scope>NUCLEOTIDE SEQUENCE</scope>
    <source>
        <strain evidence="2">MM415B04570</strain>
    </source>
</reference>
<gene>
    <name evidence="2" type="ORF">MM415B04570_0005</name>
</gene>
<name>A0A6M3LH05_9ZZZZ</name>
<evidence type="ECO:0000313" key="2">
    <source>
        <dbReference type="EMBL" id="QJA92584.1"/>
    </source>
</evidence>
<organism evidence="2">
    <name type="scientific">viral metagenome</name>
    <dbReference type="NCBI Taxonomy" id="1070528"/>
    <lineage>
        <taxon>unclassified sequences</taxon>
        <taxon>metagenomes</taxon>
        <taxon>organismal metagenomes</taxon>
    </lineage>
</organism>
<protein>
    <submittedName>
        <fullName evidence="2">Uncharacterized protein</fullName>
    </submittedName>
</protein>
<evidence type="ECO:0000256" key="1">
    <source>
        <dbReference type="SAM" id="MobiDB-lite"/>
    </source>
</evidence>
<feature type="region of interest" description="Disordered" evidence="1">
    <location>
        <begin position="41"/>
        <end position="84"/>
    </location>
</feature>
<dbReference type="EMBL" id="MT143079">
    <property type="protein sequence ID" value="QJA92584.1"/>
    <property type="molecule type" value="Genomic_DNA"/>
</dbReference>
<proteinExistence type="predicted"/>
<accession>A0A6M3LH05</accession>